<dbReference type="Pfam" id="PF13742">
    <property type="entry name" value="tRNA_anti_2"/>
    <property type="match status" value="1"/>
</dbReference>
<keyword evidence="3 5" id="KW-0378">Hydrolase</keyword>
<dbReference type="EC" id="3.1.11.6" evidence="5"/>
<comment type="similarity">
    <text evidence="5 6">Belongs to the XseA family.</text>
</comment>
<keyword evidence="2 5" id="KW-0540">Nuclease</keyword>
<dbReference type="GO" id="GO:0005737">
    <property type="term" value="C:cytoplasm"/>
    <property type="evidence" value="ECO:0007669"/>
    <property type="project" value="UniProtKB-SubCell"/>
</dbReference>
<dbReference type="PANTHER" id="PTHR30008">
    <property type="entry name" value="EXODEOXYRIBONUCLEASE 7 LARGE SUBUNIT"/>
    <property type="match status" value="1"/>
</dbReference>
<evidence type="ECO:0000313" key="10">
    <source>
        <dbReference type="Proteomes" id="UP000824062"/>
    </source>
</evidence>
<evidence type="ECO:0000256" key="3">
    <source>
        <dbReference type="ARBA" id="ARBA00022801"/>
    </source>
</evidence>
<dbReference type="GO" id="GO:0009318">
    <property type="term" value="C:exodeoxyribonuclease VII complex"/>
    <property type="evidence" value="ECO:0007669"/>
    <property type="project" value="UniProtKB-UniRule"/>
</dbReference>
<comment type="catalytic activity">
    <reaction evidence="5 6">
        <text>Exonucleolytic cleavage in either 5'- to 3'- or 3'- to 5'-direction to yield nucleoside 5'-phosphates.</text>
        <dbReference type="EC" id="3.1.11.6"/>
    </reaction>
</comment>
<reference evidence="9" key="1">
    <citation type="journal article" date="2021" name="PeerJ">
        <title>Extensive microbial diversity within the chicken gut microbiome revealed by metagenomics and culture.</title>
        <authorList>
            <person name="Gilroy R."/>
            <person name="Ravi A."/>
            <person name="Getino M."/>
            <person name="Pursley I."/>
            <person name="Horton D.L."/>
            <person name="Alikhan N.F."/>
            <person name="Baker D."/>
            <person name="Gharbi K."/>
            <person name="Hall N."/>
            <person name="Watson M."/>
            <person name="Adriaenssens E.M."/>
            <person name="Foster-Nyarko E."/>
            <person name="Jarju S."/>
            <person name="Secka A."/>
            <person name="Antonio M."/>
            <person name="Oren A."/>
            <person name="Chaudhuri R.R."/>
            <person name="La Ragione R."/>
            <person name="Hildebrand F."/>
            <person name="Pallen M.J."/>
        </authorList>
    </citation>
    <scope>NUCLEOTIDE SEQUENCE</scope>
    <source>
        <strain evidence="9">ChiHjej12B11-14209</strain>
    </source>
</reference>
<dbReference type="GO" id="GO:0008855">
    <property type="term" value="F:exodeoxyribonuclease VII activity"/>
    <property type="evidence" value="ECO:0007669"/>
    <property type="project" value="UniProtKB-UniRule"/>
</dbReference>
<dbReference type="InterPro" id="IPR020579">
    <property type="entry name" value="Exonuc_VII_lsu_C"/>
</dbReference>
<feature type="domain" description="OB-fold nucleic acid binding" evidence="8">
    <location>
        <begin position="11"/>
        <end position="104"/>
    </location>
</feature>
<sequence>MAEDEAREAPLSVSEAVSLAKGAVDAWPTLVVSGEVSGFRGPNARSGHCYFEVKDDEASMSVIVWRGTAQKMGFQLKDGLAVRLTGKFDVYKASGKLSFVARRVEAAGEGLLRQQVAELARALDREGLMDPARKRHVPAFCTRVCVVTSLSGSVIEDVKRTLARRNPLVEIDVVGCSVQGADAPATILRALETAAAARPDAILLVRGGGSFEDLMCFNDERLARAIAACPVPVVTGIGHEPDVTIADMVADRRASTPTAAAESVAPAIDEVERQMVQRQVRLARAMSAALSARSQSVGSLGRLMASTAQSSLARRRLALEALGSRRCLSDPAAALRDRAGELEQTEQRLHDAVPRALAAQRERADRAAGRLAELGARLTRPAEASLARLAALLDALSPLSVLARGYAIARDASGRVVRGADELVPGGEVRVLLGKGSFDATVLRTHDEGSVSPEGI</sequence>
<comment type="caution">
    <text evidence="9">The sequence shown here is derived from an EMBL/GenBank/DDBJ whole genome shotgun (WGS) entry which is preliminary data.</text>
</comment>
<evidence type="ECO:0000259" key="7">
    <source>
        <dbReference type="Pfam" id="PF02601"/>
    </source>
</evidence>
<dbReference type="EMBL" id="DXBM01000044">
    <property type="protein sequence ID" value="HIZ46328.1"/>
    <property type="molecule type" value="Genomic_DNA"/>
</dbReference>
<dbReference type="InterPro" id="IPR025824">
    <property type="entry name" value="OB-fold_nuc-bd_dom"/>
</dbReference>
<dbReference type="Pfam" id="PF02601">
    <property type="entry name" value="Exonuc_VII_L"/>
    <property type="match status" value="1"/>
</dbReference>
<evidence type="ECO:0000256" key="6">
    <source>
        <dbReference type="RuleBase" id="RU004355"/>
    </source>
</evidence>
<keyword evidence="4 5" id="KW-0269">Exonuclease</keyword>
<dbReference type="HAMAP" id="MF_00378">
    <property type="entry name" value="Exonuc_7_L"/>
    <property type="match status" value="1"/>
</dbReference>
<dbReference type="GO" id="GO:0006308">
    <property type="term" value="P:DNA catabolic process"/>
    <property type="evidence" value="ECO:0007669"/>
    <property type="project" value="UniProtKB-UniRule"/>
</dbReference>
<evidence type="ECO:0000313" key="9">
    <source>
        <dbReference type="EMBL" id="HIZ46328.1"/>
    </source>
</evidence>
<evidence type="ECO:0000256" key="2">
    <source>
        <dbReference type="ARBA" id="ARBA00022722"/>
    </source>
</evidence>
<evidence type="ECO:0000259" key="8">
    <source>
        <dbReference type="Pfam" id="PF13742"/>
    </source>
</evidence>
<evidence type="ECO:0000256" key="5">
    <source>
        <dbReference type="HAMAP-Rule" id="MF_00378"/>
    </source>
</evidence>
<accession>A0A9D2JE69</accession>
<dbReference type="InterPro" id="IPR003753">
    <property type="entry name" value="Exonuc_VII_L"/>
</dbReference>
<comment type="function">
    <text evidence="5">Bidirectionally degrades single-stranded DNA into large acid-insoluble oligonucleotides, which are then degraded further into small acid-soluble oligonucleotides.</text>
</comment>
<evidence type="ECO:0000256" key="1">
    <source>
        <dbReference type="ARBA" id="ARBA00022490"/>
    </source>
</evidence>
<comment type="subunit">
    <text evidence="5">Heterooligomer composed of large and small subunits.</text>
</comment>
<dbReference type="NCBIfam" id="TIGR00237">
    <property type="entry name" value="xseA"/>
    <property type="match status" value="1"/>
</dbReference>
<dbReference type="GO" id="GO:0003676">
    <property type="term" value="F:nucleic acid binding"/>
    <property type="evidence" value="ECO:0007669"/>
    <property type="project" value="InterPro"/>
</dbReference>
<keyword evidence="1 5" id="KW-0963">Cytoplasm</keyword>
<dbReference type="Proteomes" id="UP000824062">
    <property type="component" value="Unassembled WGS sequence"/>
</dbReference>
<dbReference type="PANTHER" id="PTHR30008:SF0">
    <property type="entry name" value="EXODEOXYRIBONUCLEASE 7 LARGE SUBUNIT"/>
    <property type="match status" value="1"/>
</dbReference>
<protein>
    <recommendedName>
        <fullName evidence="5">Exodeoxyribonuclease 7 large subunit</fullName>
        <ecNumber evidence="5">3.1.11.6</ecNumber>
    </recommendedName>
    <alternativeName>
        <fullName evidence="5">Exodeoxyribonuclease VII large subunit</fullName>
        <shortName evidence="5">Exonuclease VII large subunit</shortName>
    </alternativeName>
</protein>
<comment type="subcellular location">
    <subcellularLocation>
        <location evidence="5 6">Cytoplasm</location>
    </subcellularLocation>
</comment>
<dbReference type="CDD" id="cd04489">
    <property type="entry name" value="ExoVII_LU_OBF"/>
    <property type="match status" value="1"/>
</dbReference>
<reference evidence="9" key="2">
    <citation type="submission" date="2021-04" db="EMBL/GenBank/DDBJ databases">
        <authorList>
            <person name="Gilroy R."/>
        </authorList>
    </citation>
    <scope>NUCLEOTIDE SEQUENCE</scope>
    <source>
        <strain evidence="9">ChiHjej12B11-14209</strain>
    </source>
</reference>
<proteinExistence type="inferred from homology"/>
<name>A0A9D2JE69_9ACTN</name>
<dbReference type="AlphaFoldDB" id="A0A9D2JE69"/>
<evidence type="ECO:0000256" key="4">
    <source>
        <dbReference type="ARBA" id="ARBA00022839"/>
    </source>
</evidence>
<gene>
    <name evidence="5 9" type="primary">xseA</name>
    <name evidence="9" type="ORF">IAA19_04840</name>
</gene>
<feature type="domain" description="Exonuclease VII large subunit C-terminal" evidence="7">
    <location>
        <begin position="128"/>
        <end position="440"/>
    </location>
</feature>
<organism evidence="9 10">
    <name type="scientific">Candidatus Olsenella pullistercoris</name>
    <dbReference type="NCBI Taxonomy" id="2838712"/>
    <lineage>
        <taxon>Bacteria</taxon>
        <taxon>Bacillati</taxon>
        <taxon>Actinomycetota</taxon>
        <taxon>Coriobacteriia</taxon>
        <taxon>Coriobacteriales</taxon>
        <taxon>Atopobiaceae</taxon>
        <taxon>Olsenella</taxon>
    </lineage>
</organism>